<dbReference type="RefSeq" id="WP_259626129.1">
    <property type="nucleotide sequence ID" value="NZ_JANYMP010000014.1"/>
</dbReference>
<dbReference type="EMBL" id="JANYMP010000014">
    <property type="protein sequence ID" value="MCS7480642.1"/>
    <property type="molecule type" value="Genomic_DNA"/>
</dbReference>
<evidence type="ECO:0000313" key="2">
    <source>
        <dbReference type="EMBL" id="MCS7480642.1"/>
    </source>
</evidence>
<comment type="caution">
    <text evidence="2">The sequence shown here is derived from an EMBL/GenBank/DDBJ whole genome shotgun (WGS) entry which is preliminary data.</text>
</comment>
<gene>
    <name evidence="2" type="ORF">NZH93_27625</name>
</gene>
<dbReference type="AlphaFoldDB" id="A0A9X2VQU9"/>
<protein>
    <recommendedName>
        <fullName evidence="1">Glyoxalase-like domain-containing protein</fullName>
    </recommendedName>
</protein>
<accession>A0A9X2VQU9</accession>
<proteinExistence type="predicted"/>
<reference evidence="2" key="1">
    <citation type="submission" date="2022-08" db="EMBL/GenBank/DDBJ databases">
        <authorList>
            <person name="Tistechok S."/>
            <person name="Samborskyy M."/>
            <person name="Roman I."/>
        </authorList>
    </citation>
    <scope>NUCLEOTIDE SEQUENCE</scope>
    <source>
        <strain evidence="2">DSM 103496</strain>
    </source>
</reference>
<organism evidence="2 3">
    <name type="scientific">Umezawaea endophytica</name>
    <dbReference type="NCBI Taxonomy" id="1654476"/>
    <lineage>
        <taxon>Bacteria</taxon>
        <taxon>Bacillati</taxon>
        <taxon>Actinomycetota</taxon>
        <taxon>Actinomycetes</taxon>
        <taxon>Pseudonocardiales</taxon>
        <taxon>Pseudonocardiaceae</taxon>
        <taxon>Umezawaea</taxon>
    </lineage>
</organism>
<dbReference type="Pfam" id="PF18029">
    <property type="entry name" value="Glyoxalase_6"/>
    <property type="match status" value="1"/>
</dbReference>
<dbReference type="PANTHER" id="PTHR35908">
    <property type="entry name" value="HYPOTHETICAL FUSION PROTEIN"/>
    <property type="match status" value="1"/>
</dbReference>
<dbReference type="Gene3D" id="3.10.180.10">
    <property type="entry name" value="2,3-Dihydroxybiphenyl 1,2-Dioxygenase, domain 1"/>
    <property type="match status" value="1"/>
</dbReference>
<dbReference type="InterPro" id="IPR029068">
    <property type="entry name" value="Glyas_Bleomycin-R_OHBP_Dase"/>
</dbReference>
<dbReference type="Proteomes" id="UP001141259">
    <property type="component" value="Unassembled WGS sequence"/>
</dbReference>
<dbReference type="PANTHER" id="PTHR35908:SF1">
    <property type="entry name" value="CONSERVED PROTEIN"/>
    <property type="match status" value="1"/>
</dbReference>
<evidence type="ECO:0000259" key="1">
    <source>
        <dbReference type="Pfam" id="PF18029"/>
    </source>
</evidence>
<dbReference type="SUPFAM" id="SSF54593">
    <property type="entry name" value="Glyoxalase/Bleomycin resistance protein/Dihydroxybiphenyl dioxygenase"/>
    <property type="match status" value="1"/>
</dbReference>
<name>A0A9X2VQU9_9PSEU</name>
<dbReference type="CDD" id="cd06587">
    <property type="entry name" value="VOC"/>
    <property type="match status" value="1"/>
</dbReference>
<keyword evidence="3" id="KW-1185">Reference proteome</keyword>
<sequence>MTSRNFEICVDANDPDLLRPFWRTALGYVDERTPEGALDLVDPQGNRPTVWFQTVPETKTAKNRLHLDIRVTPEERDRIAAELVALGGTVVAVHARFTTLTDPEGNELCLTAH</sequence>
<dbReference type="InterPro" id="IPR041581">
    <property type="entry name" value="Glyoxalase_6"/>
</dbReference>
<evidence type="ECO:0000313" key="3">
    <source>
        <dbReference type="Proteomes" id="UP001141259"/>
    </source>
</evidence>
<feature type="domain" description="Glyoxalase-like" evidence="1">
    <location>
        <begin position="7"/>
        <end position="111"/>
    </location>
</feature>